<reference evidence="3" key="1">
    <citation type="journal article" date="2019" name="Int. J. Syst. Evol. Microbiol.">
        <title>The Global Catalogue of Microorganisms (GCM) 10K type strain sequencing project: providing services to taxonomists for standard genome sequencing and annotation.</title>
        <authorList>
            <consortium name="The Broad Institute Genomics Platform"/>
            <consortium name="The Broad Institute Genome Sequencing Center for Infectious Disease"/>
            <person name="Wu L."/>
            <person name="Ma J."/>
        </authorList>
    </citation>
    <scope>NUCLEOTIDE SEQUENCE [LARGE SCALE GENOMIC DNA]</scope>
    <source>
        <strain evidence="3">JCM 17983</strain>
    </source>
</reference>
<gene>
    <name evidence="2" type="ORF">GCM10023203_00220</name>
</gene>
<dbReference type="PANTHER" id="PTHR36221">
    <property type="entry name" value="DUF742 DOMAIN-CONTAINING PROTEIN"/>
    <property type="match status" value="1"/>
</dbReference>
<proteinExistence type="predicted"/>
<dbReference type="PANTHER" id="PTHR36221:SF1">
    <property type="entry name" value="DUF742 DOMAIN-CONTAINING PROTEIN"/>
    <property type="match status" value="1"/>
</dbReference>
<name>A0ABP9DRF2_9PSEU</name>
<dbReference type="Proteomes" id="UP001500457">
    <property type="component" value="Unassembled WGS sequence"/>
</dbReference>
<organism evidence="2 3">
    <name type="scientific">Actinomycetospora straminea</name>
    <dbReference type="NCBI Taxonomy" id="663607"/>
    <lineage>
        <taxon>Bacteria</taxon>
        <taxon>Bacillati</taxon>
        <taxon>Actinomycetota</taxon>
        <taxon>Actinomycetes</taxon>
        <taxon>Pseudonocardiales</taxon>
        <taxon>Pseudonocardiaceae</taxon>
        <taxon>Actinomycetospora</taxon>
    </lineage>
</organism>
<accession>A0ABP9DRF2</accession>
<dbReference type="EMBL" id="BAABHQ010000001">
    <property type="protein sequence ID" value="GAA4857608.1"/>
    <property type="molecule type" value="Genomic_DNA"/>
</dbReference>
<evidence type="ECO:0000256" key="1">
    <source>
        <dbReference type="SAM" id="MobiDB-lite"/>
    </source>
</evidence>
<evidence type="ECO:0000313" key="2">
    <source>
        <dbReference type="EMBL" id="GAA4857608.1"/>
    </source>
</evidence>
<evidence type="ECO:0008006" key="4">
    <source>
        <dbReference type="Google" id="ProtNLM"/>
    </source>
</evidence>
<keyword evidence="3" id="KW-1185">Reference proteome</keyword>
<dbReference type="InterPro" id="IPR007995">
    <property type="entry name" value="DUF742"/>
</dbReference>
<dbReference type="Pfam" id="PF05331">
    <property type="entry name" value="DUF742"/>
    <property type="match status" value="1"/>
</dbReference>
<sequence>MVTEGERSVSEGNGSDGPAGARRRRRARVGRTGARFPRALADEALEPEDAQDAEAPDRAAGAIGDASEESGGPVLPGETGSLPLTGARFASHSRRARREAARAAAEDAVVPEQAPPPARRQPEPDDAPTIPLFITATPPPESTRTRVRPYVRTRGRTRARADLAVETLVSIPSPRPPLEDPEHVALGDVVEDPRSVAEVAALLAVPLGVARVIIDDMAGAGLLLVHPRAVATSGAPSRDIMQRVLDGLHRL</sequence>
<protein>
    <recommendedName>
        <fullName evidence="4">DUF742 domain-containing protein</fullName>
    </recommendedName>
</protein>
<feature type="region of interest" description="Disordered" evidence="1">
    <location>
        <begin position="1"/>
        <end position="146"/>
    </location>
</feature>
<feature type="compositionally biased region" description="Low complexity" evidence="1">
    <location>
        <begin position="30"/>
        <end position="39"/>
    </location>
</feature>
<evidence type="ECO:0000313" key="3">
    <source>
        <dbReference type="Proteomes" id="UP001500457"/>
    </source>
</evidence>
<feature type="compositionally biased region" description="Acidic residues" evidence="1">
    <location>
        <begin position="43"/>
        <end position="54"/>
    </location>
</feature>
<comment type="caution">
    <text evidence="2">The sequence shown here is derived from an EMBL/GenBank/DDBJ whole genome shotgun (WGS) entry which is preliminary data.</text>
</comment>